<protein>
    <submittedName>
        <fullName evidence="2">Uncharacterized protein</fullName>
    </submittedName>
</protein>
<proteinExistence type="predicted"/>
<dbReference type="Proteomes" id="UP000614047">
    <property type="component" value="Unassembled WGS sequence"/>
</dbReference>
<organism evidence="2 3">
    <name type="scientific">Actinomadura viridis</name>
    <dbReference type="NCBI Taxonomy" id="58110"/>
    <lineage>
        <taxon>Bacteria</taxon>
        <taxon>Bacillati</taxon>
        <taxon>Actinomycetota</taxon>
        <taxon>Actinomycetes</taxon>
        <taxon>Streptosporangiales</taxon>
        <taxon>Thermomonosporaceae</taxon>
        <taxon>Actinomadura</taxon>
    </lineage>
</organism>
<evidence type="ECO:0000313" key="3">
    <source>
        <dbReference type="Proteomes" id="UP000614047"/>
    </source>
</evidence>
<reference evidence="2" key="1">
    <citation type="submission" date="2020-11" db="EMBL/GenBank/DDBJ databases">
        <title>Sequencing the genomes of 1000 actinobacteria strains.</title>
        <authorList>
            <person name="Klenk H.-P."/>
        </authorList>
    </citation>
    <scope>NUCLEOTIDE SEQUENCE</scope>
    <source>
        <strain evidence="2">DSM 43175</strain>
    </source>
</reference>
<feature type="region of interest" description="Disordered" evidence="1">
    <location>
        <begin position="1"/>
        <end position="49"/>
    </location>
</feature>
<dbReference type="EMBL" id="JADOUA010000001">
    <property type="protein sequence ID" value="MBG6085949.1"/>
    <property type="molecule type" value="Genomic_DNA"/>
</dbReference>
<comment type="caution">
    <text evidence="2">The sequence shown here is derived from an EMBL/GenBank/DDBJ whole genome shotgun (WGS) entry which is preliminary data.</text>
</comment>
<accession>A0A931D7N0</accession>
<evidence type="ECO:0000256" key="1">
    <source>
        <dbReference type="SAM" id="MobiDB-lite"/>
    </source>
</evidence>
<dbReference type="AlphaFoldDB" id="A0A931D7N0"/>
<keyword evidence="3" id="KW-1185">Reference proteome</keyword>
<dbReference type="RefSeq" id="WP_197009014.1">
    <property type="nucleotide sequence ID" value="NZ_BAABES010000014.1"/>
</dbReference>
<evidence type="ECO:0000313" key="2">
    <source>
        <dbReference type="EMBL" id="MBG6085949.1"/>
    </source>
</evidence>
<sequence length="49" mass="5109">MLAHTHDQDDGDTAAGQVPAPLRPAETGEPAAGGDGGDQDWPWRRGRDG</sequence>
<name>A0A931D7N0_9ACTN</name>
<gene>
    <name evidence="2" type="ORF">IW256_000062</name>
</gene>